<dbReference type="Gene3D" id="1.10.1040.10">
    <property type="entry name" value="N-(1-d-carboxylethyl)-l-norvaline Dehydrogenase, domain 2"/>
    <property type="match status" value="1"/>
</dbReference>
<dbReference type="OrthoDB" id="2021159at2759"/>
<dbReference type="PANTHER" id="PTHR48075:SF1">
    <property type="entry name" value="LAMBDA-CRYSTALLIN HOMOLOG"/>
    <property type="match status" value="1"/>
</dbReference>
<dbReference type="GO" id="GO:0070403">
    <property type="term" value="F:NAD+ binding"/>
    <property type="evidence" value="ECO:0007669"/>
    <property type="project" value="InterPro"/>
</dbReference>
<evidence type="ECO:0000256" key="10">
    <source>
        <dbReference type="PIRSR" id="PIRSR000105-1"/>
    </source>
</evidence>
<evidence type="ECO:0000256" key="6">
    <source>
        <dbReference type="ARBA" id="ARBA00023002"/>
    </source>
</evidence>
<dbReference type="AlphaFoldDB" id="A0A010R1B7"/>
<accession>A0A010R1B7</accession>
<keyword evidence="11" id="KW-0472">Membrane</keyword>
<dbReference type="Pfam" id="PF00725">
    <property type="entry name" value="3HCDH"/>
    <property type="match status" value="1"/>
</dbReference>
<keyword evidence="11" id="KW-0812">Transmembrane</keyword>
<keyword evidence="15" id="KW-1185">Reference proteome</keyword>
<evidence type="ECO:0000256" key="1">
    <source>
        <dbReference type="ARBA" id="ARBA00004496"/>
    </source>
</evidence>
<sequence>MPSDVNERVALVGLGAIGISFAALYLRHTKSTVRVFDTRPDLEQHLSTVLPGYIDSEDASLRTSRLRESGRLVICSTLKEACSGATIVQEQGPENPDFKRSVWPEIESSAPAGAHFWSSTSGIAASVQSRDMVDTSRLLVVHPFNPPHIMPLIEIVPSPATNPDEVEFAKKFFAELGSGHRPVVIRKEVPGFVGNRLAFSLLREACSLVDQGVVSTEDVDTIMEASLGPRWAVQGIFKSYNMGGGVAGIQAFLNNLSGTVQEVWDSSEPVNFQKNATNDLEGAGKSDGPTWDAKVVQQTVDAYGLPNPEQFQERDSALRKVLDVQRQRETHTKK</sequence>
<evidence type="ECO:0000256" key="7">
    <source>
        <dbReference type="ARBA" id="ARBA00023027"/>
    </source>
</evidence>
<dbReference type="Proteomes" id="UP000020467">
    <property type="component" value="Unassembled WGS sequence"/>
</dbReference>
<dbReference type="InterPro" id="IPR022694">
    <property type="entry name" value="3-OHacyl-CoA_DH"/>
</dbReference>
<name>A0A010R1B7_9PEZI</name>
<evidence type="ECO:0000259" key="13">
    <source>
        <dbReference type="Pfam" id="PF02737"/>
    </source>
</evidence>
<dbReference type="KEGG" id="cfj:CFIO01_12239"/>
<comment type="subunit">
    <text evidence="3">Homodimer.</text>
</comment>
<dbReference type="InterPro" id="IPR006176">
    <property type="entry name" value="3-OHacyl-CoA_DH_NAD-bd"/>
</dbReference>
<dbReference type="EMBL" id="JARH01000316">
    <property type="protein sequence ID" value="EXF82545.1"/>
    <property type="molecule type" value="Genomic_DNA"/>
</dbReference>
<evidence type="ECO:0000256" key="5">
    <source>
        <dbReference type="ARBA" id="ARBA00022553"/>
    </source>
</evidence>
<feature type="transmembrane region" description="Helical" evidence="11">
    <location>
        <begin position="9"/>
        <end position="26"/>
    </location>
</feature>
<protein>
    <recommendedName>
        <fullName evidence="9">L-gulonate 3-dehydrogenase</fullName>
        <ecNumber evidence="8">1.1.1.45</ecNumber>
    </recommendedName>
    <alternativeName>
        <fullName evidence="9">L-gulonate 3-dehydrogenase</fullName>
    </alternativeName>
</protein>
<dbReference type="HOGENOM" id="CLU_009834_0_1_1"/>
<dbReference type="InterPro" id="IPR036291">
    <property type="entry name" value="NAD(P)-bd_dom_sf"/>
</dbReference>
<dbReference type="PIRSF" id="PIRSF000105">
    <property type="entry name" value="HCDH"/>
    <property type="match status" value="1"/>
</dbReference>
<evidence type="ECO:0000256" key="3">
    <source>
        <dbReference type="ARBA" id="ARBA00011738"/>
    </source>
</evidence>
<dbReference type="GO" id="GO:0006631">
    <property type="term" value="P:fatty acid metabolic process"/>
    <property type="evidence" value="ECO:0007669"/>
    <property type="project" value="InterPro"/>
</dbReference>
<dbReference type="eggNOG" id="KOG2305">
    <property type="taxonomic scope" value="Eukaryota"/>
</dbReference>
<keyword evidence="6" id="KW-0560">Oxidoreductase</keyword>
<evidence type="ECO:0000256" key="8">
    <source>
        <dbReference type="ARBA" id="ARBA00038962"/>
    </source>
</evidence>
<evidence type="ECO:0000256" key="11">
    <source>
        <dbReference type="SAM" id="Phobius"/>
    </source>
</evidence>
<feature type="domain" description="3-hydroxyacyl-CoA dehydrogenase NAD binding" evidence="13">
    <location>
        <begin position="9"/>
        <end position="187"/>
    </location>
</feature>
<evidence type="ECO:0000313" key="14">
    <source>
        <dbReference type="EMBL" id="EXF82545.1"/>
    </source>
</evidence>
<evidence type="ECO:0000256" key="2">
    <source>
        <dbReference type="ARBA" id="ARBA00009463"/>
    </source>
</evidence>
<comment type="subcellular location">
    <subcellularLocation>
        <location evidence="1">Cytoplasm</location>
    </subcellularLocation>
</comment>
<organism evidence="14 15">
    <name type="scientific">Colletotrichum fioriniae PJ7</name>
    <dbReference type="NCBI Taxonomy" id="1445577"/>
    <lineage>
        <taxon>Eukaryota</taxon>
        <taxon>Fungi</taxon>
        <taxon>Dikarya</taxon>
        <taxon>Ascomycota</taxon>
        <taxon>Pezizomycotina</taxon>
        <taxon>Sordariomycetes</taxon>
        <taxon>Hypocreomycetidae</taxon>
        <taxon>Glomerellales</taxon>
        <taxon>Glomerellaceae</taxon>
        <taxon>Colletotrichum</taxon>
        <taxon>Colletotrichum acutatum species complex</taxon>
    </lineage>
</organism>
<feature type="domain" description="3-hydroxyacyl-CoA dehydrogenase C-terminal" evidence="12">
    <location>
        <begin position="191"/>
        <end position="252"/>
    </location>
</feature>
<dbReference type="GO" id="GO:0005737">
    <property type="term" value="C:cytoplasm"/>
    <property type="evidence" value="ECO:0007669"/>
    <property type="project" value="UniProtKB-SubCell"/>
</dbReference>
<dbReference type="EC" id="1.1.1.45" evidence="8"/>
<evidence type="ECO:0000256" key="9">
    <source>
        <dbReference type="ARBA" id="ARBA00042709"/>
    </source>
</evidence>
<dbReference type="PANTHER" id="PTHR48075">
    <property type="entry name" value="3-HYDROXYACYL-COA DEHYDROGENASE FAMILY PROTEIN"/>
    <property type="match status" value="1"/>
</dbReference>
<dbReference type="STRING" id="1445577.A0A010R1B7"/>
<keyword evidence="5" id="KW-0597">Phosphoprotein</keyword>
<feature type="site" description="Important for catalytic activity" evidence="10">
    <location>
        <position position="142"/>
    </location>
</feature>
<dbReference type="SUPFAM" id="SSF48179">
    <property type="entry name" value="6-phosphogluconate dehydrogenase C-terminal domain-like"/>
    <property type="match status" value="1"/>
</dbReference>
<dbReference type="InterPro" id="IPR008927">
    <property type="entry name" value="6-PGluconate_DH-like_C_sf"/>
</dbReference>
<dbReference type="Gene3D" id="3.40.50.720">
    <property type="entry name" value="NAD(P)-binding Rossmann-like Domain"/>
    <property type="match status" value="1"/>
</dbReference>
<proteinExistence type="inferred from homology"/>
<dbReference type="InterPro" id="IPR013328">
    <property type="entry name" value="6PGD_dom2"/>
</dbReference>
<keyword evidence="7" id="KW-0520">NAD</keyword>
<evidence type="ECO:0000313" key="15">
    <source>
        <dbReference type="Proteomes" id="UP000020467"/>
    </source>
</evidence>
<keyword evidence="11" id="KW-1133">Transmembrane helix</keyword>
<dbReference type="GO" id="GO:0050104">
    <property type="term" value="F:L-gulonate 3-dehydrogenase activity"/>
    <property type="evidence" value="ECO:0007669"/>
    <property type="project" value="UniProtKB-EC"/>
</dbReference>
<dbReference type="InterPro" id="IPR006108">
    <property type="entry name" value="3HC_DH_C"/>
</dbReference>
<reference evidence="14 15" key="1">
    <citation type="submission" date="2014-02" db="EMBL/GenBank/DDBJ databases">
        <title>The genome sequence of Colletotrichum fioriniae PJ7.</title>
        <authorList>
            <person name="Baroncelli R."/>
            <person name="Thon M.R."/>
        </authorList>
    </citation>
    <scope>NUCLEOTIDE SEQUENCE [LARGE SCALE GENOMIC DNA]</scope>
    <source>
        <strain evidence="14 15">PJ7</strain>
    </source>
</reference>
<comment type="caution">
    <text evidence="14">The sequence shown here is derived from an EMBL/GenBank/DDBJ whole genome shotgun (WGS) entry which is preliminary data.</text>
</comment>
<dbReference type="SUPFAM" id="SSF51735">
    <property type="entry name" value="NAD(P)-binding Rossmann-fold domains"/>
    <property type="match status" value="1"/>
</dbReference>
<evidence type="ECO:0000256" key="4">
    <source>
        <dbReference type="ARBA" id="ARBA00022490"/>
    </source>
</evidence>
<keyword evidence="4" id="KW-0963">Cytoplasm</keyword>
<dbReference type="Pfam" id="PF02737">
    <property type="entry name" value="3HCDH_N"/>
    <property type="match status" value="1"/>
</dbReference>
<gene>
    <name evidence="14" type="ORF">CFIO01_12239</name>
</gene>
<evidence type="ECO:0000259" key="12">
    <source>
        <dbReference type="Pfam" id="PF00725"/>
    </source>
</evidence>
<comment type="similarity">
    <text evidence="2">Belongs to the 3-hydroxyacyl-CoA dehydrogenase family.</text>
</comment>